<dbReference type="Proteomes" id="UP000751614">
    <property type="component" value="Unassembled WGS sequence"/>
</dbReference>
<accession>A0ABY2WKW8</accession>
<name>A0ABY2WKW8_9FLAO</name>
<evidence type="ECO:0000313" key="3">
    <source>
        <dbReference type="Proteomes" id="UP000751614"/>
    </source>
</evidence>
<proteinExistence type="predicted"/>
<feature type="transmembrane region" description="Helical" evidence="1">
    <location>
        <begin position="7"/>
        <end position="28"/>
    </location>
</feature>
<dbReference type="RefSeq" id="WP_138837666.1">
    <property type="nucleotide sequence ID" value="NZ_VCNI01000002.1"/>
</dbReference>
<gene>
    <name evidence="2" type="ORF">FGG15_15030</name>
</gene>
<keyword evidence="1" id="KW-0472">Membrane</keyword>
<keyword evidence="1" id="KW-1133">Transmembrane helix</keyword>
<protein>
    <recommendedName>
        <fullName evidence="4">DUF1761 domain-containing protein</fullName>
    </recommendedName>
</protein>
<feature type="transmembrane region" description="Helical" evidence="1">
    <location>
        <begin position="79"/>
        <end position="102"/>
    </location>
</feature>
<dbReference type="EMBL" id="VCNI01000002">
    <property type="protein sequence ID" value="TMU55480.1"/>
    <property type="molecule type" value="Genomic_DNA"/>
</dbReference>
<evidence type="ECO:0000256" key="1">
    <source>
        <dbReference type="SAM" id="Phobius"/>
    </source>
</evidence>
<keyword evidence="1" id="KW-0812">Transmembrane</keyword>
<sequence>MFSKSNLLATVVATIVMFLLGYLLWGIAAESLMDGHVVTDIFKEEPDFVFIILGNLVAAFALSNLYGKWARGHHSAKEGAQFGAWIALFAGLGTALIQYATANMFDLTGHLMDFVLALVYFVVTGVVIALVYQKTSAKE</sequence>
<feature type="transmembrane region" description="Helical" evidence="1">
    <location>
        <begin position="114"/>
        <end position="132"/>
    </location>
</feature>
<keyword evidence="3" id="KW-1185">Reference proteome</keyword>
<reference evidence="2 3" key="1">
    <citation type="submission" date="2019-05" db="EMBL/GenBank/DDBJ databases">
        <title>Flagellimonas sp. AsT0115, sp. nov., isolated from a marine red algae, Asparagopsis taxiformis.</title>
        <authorList>
            <person name="Kim J."/>
            <person name="Jeong S.E."/>
            <person name="Jeon C.O."/>
        </authorList>
    </citation>
    <scope>NUCLEOTIDE SEQUENCE [LARGE SCALE GENOMIC DNA]</scope>
    <source>
        <strain evidence="2 3">AsT0115</strain>
    </source>
</reference>
<evidence type="ECO:0008006" key="4">
    <source>
        <dbReference type="Google" id="ProtNLM"/>
    </source>
</evidence>
<feature type="transmembrane region" description="Helical" evidence="1">
    <location>
        <begin position="48"/>
        <end position="67"/>
    </location>
</feature>
<organism evidence="2 3">
    <name type="scientific">Flagellimonas algicola</name>
    <dbReference type="NCBI Taxonomy" id="2583815"/>
    <lineage>
        <taxon>Bacteria</taxon>
        <taxon>Pseudomonadati</taxon>
        <taxon>Bacteroidota</taxon>
        <taxon>Flavobacteriia</taxon>
        <taxon>Flavobacteriales</taxon>
        <taxon>Flavobacteriaceae</taxon>
        <taxon>Flagellimonas</taxon>
    </lineage>
</organism>
<evidence type="ECO:0000313" key="2">
    <source>
        <dbReference type="EMBL" id="TMU55480.1"/>
    </source>
</evidence>
<comment type="caution">
    <text evidence="2">The sequence shown here is derived from an EMBL/GenBank/DDBJ whole genome shotgun (WGS) entry which is preliminary data.</text>
</comment>